<dbReference type="Proteomes" id="UP001177670">
    <property type="component" value="Unassembled WGS sequence"/>
</dbReference>
<feature type="region of interest" description="Disordered" evidence="1">
    <location>
        <begin position="66"/>
        <end position="89"/>
    </location>
</feature>
<reference evidence="2" key="1">
    <citation type="submission" date="2021-10" db="EMBL/GenBank/DDBJ databases">
        <title>Melipona bicolor Genome sequencing and assembly.</title>
        <authorList>
            <person name="Araujo N.S."/>
            <person name="Arias M.C."/>
        </authorList>
    </citation>
    <scope>NUCLEOTIDE SEQUENCE</scope>
    <source>
        <strain evidence="2">USP_2M_L1-L4_2017</strain>
        <tissue evidence="2">Whole body</tissue>
    </source>
</reference>
<sequence>MQPVESVGIGRDSCTSNRNEMPLERFGTRASPPLAIRQQREKKELNLQLAEELSKRAAVPCLAPVTSSAATDPPDPRWRSLMCSPGKIG</sequence>
<name>A0AA40GI53_9HYME</name>
<feature type="region of interest" description="Disordered" evidence="1">
    <location>
        <begin position="1"/>
        <end position="32"/>
    </location>
</feature>
<comment type="caution">
    <text evidence="2">The sequence shown here is derived from an EMBL/GenBank/DDBJ whole genome shotgun (WGS) entry which is preliminary data.</text>
</comment>
<accession>A0AA40GI53</accession>
<dbReference type="EMBL" id="JAHYIQ010000001">
    <property type="protein sequence ID" value="KAK1138112.1"/>
    <property type="molecule type" value="Genomic_DNA"/>
</dbReference>
<dbReference type="AlphaFoldDB" id="A0AA40GI53"/>
<protein>
    <submittedName>
        <fullName evidence="2">Uncharacterized protein</fullName>
    </submittedName>
</protein>
<organism evidence="2 3">
    <name type="scientific">Melipona bicolor</name>
    <dbReference type="NCBI Taxonomy" id="60889"/>
    <lineage>
        <taxon>Eukaryota</taxon>
        <taxon>Metazoa</taxon>
        <taxon>Ecdysozoa</taxon>
        <taxon>Arthropoda</taxon>
        <taxon>Hexapoda</taxon>
        <taxon>Insecta</taxon>
        <taxon>Pterygota</taxon>
        <taxon>Neoptera</taxon>
        <taxon>Endopterygota</taxon>
        <taxon>Hymenoptera</taxon>
        <taxon>Apocrita</taxon>
        <taxon>Aculeata</taxon>
        <taxon>Apoidea</taxon>
        <taxon>Anthophila</taxon>
        <taxon>Apidae</taxon>
        <taxon>Melipona</taxon>
    </lineage>
</organism>
<evidence type="ECO:0000313" key="3">
    <source>
        <dbReference type="Proteomes" id="UP001177670"/>
    </source>
</evidence>
<keyword evidence="3" id="KW-1185">Reference proteome</keyword>
<evidence type="ECO:0000256" key="1">
    <source>
        <dbReference type="SAM" id="MobiDB-lite"/>
    </source>
</evidence>
<evidence type="ECO:0000313" key="2">
    <source>
        <dbReference type="EMBL" id="KAK1138112.1"/>
    </source>
</evidence>
<proteinExistence type="predicted"/>
<gene>
    <name evidence="2" type="ORF">K0M31_002597</name>
</gene>